<dbReference type="SUPFAM" id="SSF55785">
    <property type="entry name" value="PYP-like sensor domain (PAS domain)"/>
    <property type="match status" value="1"/>
</dbReference>
<proteinExistence type="predicted"/>
<dbReference type="InterPro" id="IPR035965">
    <property type="entry name" value="PAS-like_dom_sf"/>
</dbReference>
<evidence type="ECO:0008006" key="4">
    <source>
        <dbReference type="Google" id="ProtNLM"/>
    </source>
</evidence>
<dbReference type="RefSeq" id="XP_005769433.1">
    <property type="nucleotide sequence ID" value="XM_005769376.1"/>
</dbReference>
<dbReference type="GeneID" id="17266518"/>
<dbReference type="KEGG" id="ehx:EMIHUDRAFT_244577"/>
<dbReference type="GeneID" id="17263154"/>
<dbReference type="Gene3D" id="3.30.450.20">
    <property type="entry name" value="PAS domain"/>
    <property type="match status" value="1"/>
</dbReference>
<dbReference type="EnsemblProtists" id="EOD17004">
    <property type="protein sequence ID" value="EOD17004"/>
    <property type="gene ID" value="EMIHUDRAFT_244576"/>
</dbReference>
<dbReference type="EnsemblProtists" id="EOD20971">
    <property type="protein sequence ID" value="EOD20971"/>
    <property type="gene ID" value="EMIHUDRAFT_208026"/>
</dbReference>
<dbReference type="EnsemblProtists" id="EOD17005">
    <property type="protein sequence ID" value="EOD17005"/>
    <property type="gene ID" value="EMIHUDRAFT_244577"/>
</dbReference>
<evidence type="ECO:0000256" key="1">
    <source>
        <dbReference type="SAM" id="MobiDB-lite"/>
    </source>
</evidence>
<dbReference type="RefSeq" id="XP_005769434.1">
    <property type="nucleotide sequence ID" value="XM_005769377.1"/>
</dbReference>
<dbReference type="CDD" id="cd00130">
    <property type="entry name" value="PAS"/>
    <property type="match status" value="1"/>
</dbReference>
<dbReference type="AlphaFoldDB" id="A0A0D3JBT6"/>
<dbReference type="GeneID" id="17263153"/>
<dbReference type="InterPro" id="IPR000014">
    <property type="entry name" value="PAS"/>
</dbReference>
<accession>A0A0D3JBT6</accession>
<evidence type="ECO:0000313" key="3">
    <source>
        <dbReference type="Proteomes" id="UP000013827"/>
    </source>
</evidence>
<dbReference type="Proteomes" id="UP000013827">
    <property type="component" value="Unassembled WGS sequence"/>
</dbReference>
<dbReference type="HOGENOM" id="CLU_2255260_0_0_1"/>
<dbReference type="KEGG" id="ehx:EMIHUDRAFT_208026"/>
<sequence>MASSSGTAQLGEPPVHDSEPASQLLVDATSPFTILHASPAWCRLTGYTAAMAVGRPIAFLHGPLTCSETLTALGVAMQYGKPLRVMLVSYTANGEPYLNCVDSR</sequence>
<name>A0A0D3JBT6_EMIH1</name>
<reference evidence="2" key="2">
    <citation type="submission" date="2024-10" db="UniProtKB">
        <authorList>
            <consortium name="EnsemblProtists"/>
        </authorList>
    </citation>
    <scope>IDENTIFICATION</scope>
</reference>
<dbReference type="PaxDb" id="2903-EOD17004"/>
<organism evidence="2 3">
    <name type="scientific">Emiliania huxleyi (strain CCMP1516)</name>
    <dbReference type="NCBI Taxonomy" id="280463"/>
    <lineage>
        <taxon>Eukaryota</taxon>
        <taxon>Haptista</taxon>
        <taxon>Haptophyta</taxon>
        <taxon>Prymnesiophyceae</taxon>
        <taxon>Isochrysidales</taxon>
        <taxon>Noelaerhabdaceae</taxon>
        <taxon>Emiliania</taxon>
    </lineage>
</organism>
<dbReference type="OMA" id="YTANGEP"/>
<reference evidence="3" key="1">
    <citation type="journal article" date="2013" name="Nature">
        <title>Pan genome of the phytoplankton Emiliania underpins its global distribution.</title>
        <authorList>
            <person name="Read B.A."/>
            <person name="Kegel J."/>
            <person name="Klute M.J."/>
            <person name="Kuo A."/>
            <person name="Lefebvre S.C."/>
            <person name="Maumus F."/>
            <person name="Mayer C."/>
            <person name="Miller J."/>
            <person name="Monier A."/>
            <person name="Salamov A."/>
            <person name="Young J."/>
            <person name="Aguilar M."/>
            <person name="Claverie J.M."/>
            <person name="Frickenhaus S."/>
            <person name="Gonzalez K."/>
            <person name="Herman E.K."/>
            <person name="Lin Y.C."/>
            <person name="Napier J."/>
            <person name="Ogata H."/>
            <person name="Sarno A.F."/>
            <person name="Shmutz J."/>
            <person name="Schroeder D."/>
            <person name="de Vargas C."/>
            <person name="Verret F."/>
            <person name="von Dassow P."/>
            <person name="Valentin K."/>
            <person name="Van de Peer Y."/>
            <person name="Wheeler G."/>
            <person name="Dacks J.B."/>
            <person name="Delwiche C.F."/>
            <person name="Dyhrman S.T."/>
            <person name="Glockner G."/>
            <person name="John U."/>
            <person name="Richards T."/>
            <person name="Worden A.Z."/>
            <person name="Zhang X."/>
            <person name="Grigoriev I.V."/>
            <person name="Allen A.E."/>
            <person name="Bidle K."/>
            <person name="Borodovsky M."/>
            <person name="Bowler C."/>
            <person name="Brownlee C."/>
            <person name="Cock J.M."/>
            <person name="Elias M."/>
            <person name="Gladyshev V.N."/>
            <person name="Groth M."/>
            <person name="Guda C."/>
            <person name="Hadaegh A."/>
            <person name="Iglesias-Rodriguez M.D."/>
            <person name="Jenkins J."/>
            <person name="Jones B.M."/>
            <person name="Lawson T."/>
            <person name="Leese F."/>
            <person name="Lindquist E."/>
            <person name="Lobanov A."/>
            <person name="Lomsadze A."/>
            <person name="Malik S.B."/>
            <person name="Marsh M.E."/>
            <person name="Mackinder L."/>
            <person name="Mock T."/>
            <person name="Mueller-Roeber B."/>
            <person name="Pagarete A."/>
            <person name="Parker M."/>
            <person name="Probert I."/>
            <person name="Quesneville H."/>
            <person name="Raines C."/>
            <person name="Rensing S.A."/>
            <person name="Riano-Pachon D.M."/>
            <person name="Richier S."/>
            <person name="Rokitta S."/>
            <person name="Shiraiwa Y."/>
            <person name="Soanes D.M."/>
            <person name="van der Giezen M."/>
            <person name="Wahlund T.M."/>
            <person name="Williams B."/>
            <person name="Wilson W."/>
            <person name="Wolfe G."/>
            <person name="Wurch L.L."/>
        </authorList>
    </citation>
    <scope>NUCLEOTIDE SEQUENCE</scope>
</reference>
<protein>
    <recommendedName>
        <fullName evidence="4">PAS domain-containing protein</fullName>
    </recommendedName>
</protein>
<dbReference type="KEGG" id="ehx:EMIHUDRAFT_244576"/>
<keyword evidence="3" id="KW-1185">Reference proteome</keyword>
<dbReference type="RefSeq" id="XP_005773400.1">
    <property type="nucleotide sequence ID" value="XM_005773343.1"/>
</dbReference>
<feature type="region of interest" description="Disordered" evidence="1">
    <location>
        <begin position="1"/>
        <end position="22"/>
    </location>
</feature>
<evidence type="ECO:0000313" key="2">
    <source>
        <dbReference type="EnsemblProtists" id="EOD20971"/>
    </source>
</evidence>